<organism evidence="2 3">
    <name type="scientific">Chitinophaga qingshengii</name>
    <dbReference type="NCBI Taxonomy" id="1569794"/>
    <lineage>
        <taxon>Bacteria</taxon>
        <taxon>Pseudomonadati</taxon>
        <taxon>Bacteroidota</taxon>
        <taxon>Chitinophagia</taxon>
        <taxon>Chitinophagales</taxon>
        <taxon>Chitinophagaceae</taxon>
        <taxon>Chitinophaga</taxon>
    </lineage>
</organism>
<gene>
    <name evidence="2" type="ORF">ICL07_32035</name>
</gene>
<dbReference type="RefSeq" id="WP_188092145.1">
    <property type="nucleotide sequence ID" value="NZ_JACVFC010000007.1"/>
</dbReference>
<keyword evidence="3" id="KW-1185">Reference proteome</keyword>
<dbReference type="Proteomes" id="UP000659124">
    <property type="component" value="Unassembled WGS sequence"/>
</dbReference>
<name>A0ABR7TZ14_9BACT</name>
<evidence type="ECO:0000259" key="1">
    <source>
        <dbReference type="Pfam" id="PF14905"/>
    </source>
</evidence>
<protein>
    <submittedName>
        <fullName evidence="2">Outer membrane beta-barrel protein</fullName>
    </submittedName>
</protein>
<dbReference type="Pfam" id="PF14905">
    <property type="entry name" value="OMP_b-brl_3"/>
    <property type="match status" value="1"/>
</dbReference>
<dbReference type="EMBL" id="JACVFC010000007">
    <property type="protein sequence ID" value="MBC9935052.1"/>
    <property type="molecule type" value="Genomic_DNA"/>
</dbReference>
<evidence type="ECO:0000313" key="3">
    <source>
        <dbReference type="Proteomes" id="UP000659124"/>
    </source>
</evidence>
<dbReference type="PANTHER" id="PTHR40980:SF4">
    <property type="entry name" value="TONB-DEPENDENT RECEPTOR-LIKE BETA-BARREL DOMAIN-CONTAINING PROTEIN"/>
    <property type="match status" value="1"/>
</dbReference>
<reference evidence="2 3" key="1">
    <citation type="submission" date="2020-09" db="EMBL/GenBank/DDBJ databases">
        <title>Genome sequences of type strains of Chitinophaga qingshengii and Chitinophaga varians.</title>
        <authorList>
            <person name="Kittiwongwattana C."/>
        </authorList>
    </citation>
    <scope>NUCLEOTIDE SEQUENCE [LARGE SCALE GENOMIC DNA]</scope>
    <source>
        <strain evidence="2 3">JCM 30026</strain>
    </source>
</reference>
<dbReference type="Gene3D" id="2.170.130.10">
    <property type="entry name" value="TonB-dependent receptor, plug domain"/>
    <property type="match status" value="1"/>
</dbReference>
<sequence>MDGSFIIHPLEVKSALLVFSLLGYATRYVPVTFPGNTDSIFQMKSIGRTIATIDIRSGKPMFEMKSDKIVYHVEPLNDPAAKLEEVLSNAPGVMISKDGVWLNGKPGTAILVDGQQKGALEQLKNIIPVSNIQRIEIINNPSAKYDAQGTAGIINIILKKRYSEKFNMTFDAGWGVARENRYNANVNWNYGSKRLRLYGNTGYYKIGSFDRNLNNQVGSNFTQAGMQEHTLQRYLGNLTAGLGYAINKRHEVTVEISPGFSKEKNYSERGTIRIIPESKTRNQLYSNERIQGNSFSGSFFYTGYLDTASSRKLTGDVNYVKYKTRTWGQYDNDFDGSIPPVFLQSDNPLDISLTSGAINYEGPIGKKMSLEAGVKTAFTRTDAIASYDTVIRPGVLKEDIYRNSSNWYKESIHAAYATISGKFWNTDLKFGLRLENTVYETGTKESRASDNYFSLFPSVSIGRQLNDKHSLSLGFSRRIQRQQYEYMTPVIRYVNDYTYIQGNPGTKPAFSYNADFNYAYNHILFISAGYSYTYHAIMQTQELVADSATKISMDNVAAYQNYYFSVSVPLTVTKWWTMNNSAGGYTNMTSSDSKVIPYNDGYNFTFHARNINRFTIPGGFRLSLISGYKSPAVFNQVRSLSVFTMSIGIRRTSKDQRFAVSCGIDDLLNTDKDRYILRYTGIVDESSRKYDSRRFSIGIYYKIGERKNNTYRQKSNDEEIGRFNNKTSN</sequence>
<proteinExistence type="predicted"/>
<feature type="domain" description="Outer membrane protein beta-barrel" evidence="1">
    <location>
        <begin position="310"/>
        <end position="701"/>
    </location>
</feature>
<dbReference type="InterPro" id="IPR041700">
    <property type="entry name" value="OMP_b-brl_3"/>
</dbReference>
<evidence type="ECO:0000313" key="2">
    <source>
        <dbReference type="EMBL" id="MBC9935052.1"/>
    </source>
</evidence>
<accession>A0ABR7TZ14</accession>
<comment type="caution">
    <text evidence="2">The sequence shown here is derived from an EMBL/GenBank/DDBJ whole genome shotgun (WGS) entry which is preliminary data.</text>
</comment>
<dbReference type="InterPro" id="IPR037066">
    <property type="entry name" value="Plug_dom_sf"/>
</dbReference>
<dbReference type="PANTHER" id="PTHR40980">
    <property type="entry name" value="PLUG DOMAIN-CONTAINING PROTEIN"/>
    <property type="match status" value="1"/>
</dbReference>
<dbReference type="SUPFAM" id="SSF56935">
    <property type="entry name" value="Porins"/>
    <property type="match status" value="1"/>
</dbReference>